<protein>
    <submittedName>
        <fullName evidence="3">Uncharacterized protein</fullName>
    </submittedName>
</protein>
<proteinExistence type="predicted"/>
<comment type="caution">
    <text evidence="3">The sequence shown here is derived from an EMBL/GenBank/DDBJ whole genome shotgun (WGS) entry which is preliminary data.</text>
</comment>
<accession>A0ABW2GD03</accession>
<reference evidence="4" key="1">
    <citation type="journal article" date="2019" name="Int. J. Syst. Evol. Microbiol.">
        <title>The Global Catalogue of Microorganisms (GCM) 10K type strain sequencing project: providing services to taxonomists for standard genome sequencing and annotation.</title>
        <authorList>
            <consortium name="The Broad Institute Genomics Platform"/>
            <consortium name="The Broad Institute Genome Sequencing Center for Infectious Disease"/>
            <person name="Wu L."/>
            <person name="Ma J."/>
        </authorList>
    </citation>
    <scope>NUCLEOTIDE SEQUENCE [LARGE SCALE GENOMIC DNA]</scope>
    <source>
        <strain evidence="4">CGMCC 1.13681</strain>
    </source>
</reference>
<name>A0ABW2GD03_9ACTN</name>
<organism evidence="3 4">
    <name type="scientific">Streptomyces polyrhachis</name>
    <dbReference type="NCBI Taxonomy" id="1282885"/>
    <lineage>
        <taxon>Bacteria</taxon>
        <taxon>Bacillati</taxon>
        <taxon>Actinomycetota</taxon>
        <taxon>Actinomycetes</taxon>
        <taxon>Kitasatosporales</taxon>
        <taxon>Streptomycetaceae</taxon>
        <taxon>Streptomyces</taxon>
    </lineage>
</organism>
<feature type="region of interest" description="Disordered" evidence="1">
    <location>
        <begin position="1"/>
        <end position="31"/>
    </location>
</feature>
<evidence type="ECO:0000256" key="2">
    <source>
        <dbReference type="SAM" id="Phobius"/>
    </source>
</evidence>
<evidence type="ECO:0000313" key="4">
    <source>
        <dbReference type="Proteomes" id="UP001596413"/>
    </source>
</evidence>
<sequence length="284" mass="30303">MTEIQTAATVGGEQPAEAPVPQEIPAPATPRPPRRVLRAFARWTCAVLAFAGAAAGTAYVVAEKERTELPGLATESDGRWDYPALRLPSLAKEQPGPFATGNEPEVHHADLRTLLLPAPKGAKVDKGLPGRGGWLSLPSFLEAYRKGDRAELGKELTEEGVKHIAATGWTMPDGTRTRIYLLRFSSDDVAGRVSGSVLGAGYVPNKLFPESEVLKPNDSWAPEAGMENVSVSVFGEDGETGKVELHQAHLLAGDLVGVIVQEKPGRAPEVPFHQTVILQSQLLG</sequence>
<dbReference type="Proteomes" id="UP001596413">
    <property type="component" value="Unassembled WGS sequence"/>
</dbReference>
<dbReference type="EMBL" id="JBHSZO010000014">
    <property type="protein sequence ID" value="MFC7218664.1"/>
    <property type="molecule type" value="Genomic_DNA"/>
</dbReference>
<dbReference type="RefSeq" id="WP_386414081.1">
    <property type="nucleotide sequence ID" value="NZ_JBHSZO010000014.1"/>
</dbReference>
<keyword evidence="2" id="KW-0812">Transmembrane</keyword>
<evidence type="ECO:0000256" key="1">
    <source>
        <dbReference type="SAM" id="MobiDB-lite"/>
    </source>
</evidence>
<keyword evidence="2" id="KW-1133">Transmembrane helix</keyword>
<feature type="transmembrane region" description="Helical" evidence="2">
    <location>
        <begin position="40"/>
        <end position="62"/>
    </location>
</feature>
<gene>
    <name evidence="3" type="ORF">ACFQLX_10865</name>
</gene>
<keyword evidence="2" id="KW-0472">Membrane</keyword>
<keyword evidence="4" id="KW-1185">Reference proteome</keyword>
<feature type="compositionally biased region" description="Pro residues" evidence="1">
    <location>
        <begin position="22"/>
        <end position="31"/>
    </location>
</feature>
<evidence type="ECO:0000313" key="3">
    <source>
        <dbReference type="EMBL" id="MFC7218664.1"/>
    </source>
</evidence>